<dbReference type="InterPro" id="IPR036638">
    <property type="entry name" value="HLH_DNA-bd_sf"/>
</dbReference>
<dbReference type="KEGG" id="pms:KNP414_05598"/>
<organism evidence="1 2">
    <name type="scientific">Paenibacillus mucilaginosus (strain KNP414)</name>
    <dbReference type="NCBI Taxonomy" id="1036673"/>
    <lineage>
        <taxon>Bacteria</taxon>
        <taxon>Bacillati</taxon>
        <taxon>Bacillota</taxon>
        <taxon>Bacilli</taxon>
        <taxon>Bacillales</taxon>
        <taxon>Paenibacillaceae</taxon>
        <taxon>Paenibacillus</taxon>
    </lineage>
</organism>
<dbReference type="Proteomes" id="UP000006620">
    <property type="component" value="Chromosome"/>
</dbReference>
<dbReference type="SUPFAM" id="SSF140500">
    <property type="entry name" value="BAS1536-like"/>
    <property type="match status" value="1"/>
</dbReference>
<accession>F8FLJ5</accession>
<dbReference type="Gene3D" id="4.10.280.10">
    <property type="entry name" value="Helix-loop-helix DNA-binding domain"/>
    <property type="match status" value="1"/>
</dbReference>
<evidence type="ECO:0008006" key="3">
    <source>
        <dbReference type="Google" id="ProtNLM"/>
    </source>
</evidence>
<reference evidence="1 2" key="2">
    <citation type="journal article" date="2013" name="Genome Announc.">
        <title>Genome Sequence of Growth-Improving Paenibacillus mucilaginosus Strain KNP414.</title>
        <authorList>
            <person name="Lu J.J."/>
            <person name="Wang J.F."/>
            <person name="Hu X.F."/>
        </authorList>
    </citation>
    <scope>NUCLEOTIDE SEQUENCE [LARGE SCALE GENOMIC DNA]</scope>
    <source>
        <strain evidence="1 2">KNP414</strain>
    </source>
</reference>
<dbReference type="HOGENOM" id="CLU_2808358_0_0_9"/>
<name>F8FLJ5_PAEMK</name>
<dbReference type="EMBL" id="CP002869">
    <property type="protein sequence ID" value="AEI44122.1"/>
    <property type="molecule type" value="Genomic_DNA"/>
</dbReference>
<dbReference type="GO" id="GO:0043937">
    <property type="term" value="P:regulation of sporulation"/>
    <property type="evidence" value="ECO:0007669"/>
    <property type="project" value="InterPro"/>
</dbReference>
<evidence type="ECO:0000313" key="1">
    <source>
        <dbReference type="EMBL" id="AEI44122.1"/>
    </source>
</evidence>
<sequence>MMRSTVTAKIESLRSELNELAPQKDKLVDSAVIRLSQELDRMIMDYYRSRTRPEGAKKARGSRCIQN</sequence>
<dbReference type="InterPro" id="IPR018540">
    <property type="entry name" value="Spo0E-like"/>
</dbReference>
<gene>
    <name evidence="1" type="ordered locus">KNP414_05598</name>
</gene>
<proteinExistence type="predicted"/>
<dbReference type="GO" id="GO:0046983">
    <property type="term" value="F:protein dimerization activity"/>
    <property type="evidence" value="ECO:0007669"/>
    <property type="project" value="InterPro"/>
</dbReference>
<dbReference type="PATRIC" id="fig|1036673.3.peg.5193"/>
<reference evidence="2" key="1">
    <citation type="submission" date="2011-06" db="EMBL/GenBank/DDBJ databases">
        <title>Complete genome sequence of Paenibacillus mucilaginosus KNP414.</title>
        <authorList>
            <person name="Wang J."/>
            <person name="Hu S."/>
            <person name="Hu X."/>
            <person name="Zhang B."/>
            <person name="Dong D."/>
            <person name="Zhang S."/>
            <person name="Zhao K."/>
            <person name="Wu D."/>
        </authorList>
    </citation>
    <scope>NUCLEOTIDE SEQUENCE [LARGE SCALE GENOMIC DNA]</scope>
    <source>
        <strain evidence="2">KNP414</strain>
    </source>
</reference>
<evidence type="ECO:0000313" key="2">
    <source>
        <dbReference type="Proteomes" id="UP000006620"/>
    </source>
</evidence>
<dbReference type="Pfam" id="PF09388">
    <property type="entry name" value="SpoOE-like"/>
    <property type="match status" value="1"/>
</dbReference>
<dbReference type="AlphaFoldDB" id="F8FLJ5"/>
<dbReference type="InterPro" id="IPR037208">
    <property type="entry name" value="Spo0E-like_sf"/>
</dbReference>
<protein>
    <recommendedName>
        <fullName evidence="3">Spo0E like sporulation regulatory protein</fullName>
    </recommendedName>
</protein>